<dbReference type="AlphaFoldDB" id="A0ABD1T5X3"/>
<dbReference type="Proteomes" id="UP001604277">
    <property type="component" value="Unassembled WGS sequence"/>
</dbReference>
<evidence type="ECO:0000256" key="7">
    <source>
        <dbReference type="SAM" id="Phobius"/>
    </source>
</evidence>
<sequence length="657" mass="73619">MNMICHKKRPNNSHVSPAPKMPRVTSTIVPPLPQTSQSNITSTNRFVASLSLRHSLQTNRLISSSSQSSQSPNTSIPTTHKIATQSSTETIPTCSAPLIKNFHTHTHPETPSRTLPNPSAQYGPSSDNLDRPPTRSVTTVRHHPSCEQGSSAGHLPRNPDGVPTRGACKQIKTSRIVRTTREKIRVLYNSVSRRATSSRVHSLLVHDIGAIIQSHCPMNMCYWRSISPSEKKDLMDEITTNFEISSKGSRLANYINRLYNGRYREFKAELSAYYKLRKSHEDALANPPLEMLDRGVDQWVELCNHFNSDKFKKASSANIENQSKNKYNHRTGSRPLSYIVEEMAVYANVEFDKYYFDRGMTYLYNEPNVEAAPPLPVAALSYYESTLSRRYLRSAHSKFPPKFHLDWTSISHFLGVECWKLDENRVLNIQMSNMGLKGKFPLGVAGCLSLTGLDLSNNMIYGNIPNNISRLLRYVTALDLSSNQLYGEIPMDFADCTYLNVLELDNNQLTGQIPAQIGMLFRLRSFTVTKNRLSGPVPQFNSSAIPAESYANNAGLCGNPLPLCRENTHIEVIVGAAVGGVTVAALAICIGFMFFLRKPFISHKVLRNKKEEDPLCNKWAKSIKDAKGIKLSMFEKSVSEMKLSDLMKATDDLVKRV</sequence>
<evidence type="ECO:0000256" key="3">
    <source>
        <dbReference type="ARBA" id="ARBA00022729"/>
    </source>
</evidence>
<dbReference type="InterPro" id="IPR032675">
    <property type="entry name" value="LRR_dom_sf"/>
</dbReference>
<name>A0ABD1T5X3_9LAMI</name>
<keyword evidence="9" id="KW-1185">Reference proteome</keyword>
<evidence type="ECO:0000256" key="1">
    <source>
        <dbReference type="ARBA" id="ARBA00004370"/>
    </source>
</evidence>
<dbReference type="InterPro" id="IPR001611">
    <property type="entry name" value="Leu-rich_rpt"/>
</dbReference>
<dbReference type="GO" id="GO:0016301">
    <property type="term" value="F:kinase activity"/>
    <property type="evidence" value="ECO:0007669"/>
    <property type="project" value="UniProtKB-KW"/>
</dbReference>
<dbReference type="FunFam" id="3.80.10.10:FF:000400">
    <property type="entry name" value="Nuclear pore complex protein NUP107"/>
    <property type="match status" value="1"/>
</dbReference>
<dbReference type="Pfam" id="PF00560">
    <property type="entry name" value="LRR_1"/>
    <property type="match status" value="3"/>
</dbReference>
<dbReference type="PANTHER" id="PTHR48010:SF55">
    <property type="entry name" value="OS01G0607900 PROTEIN"/>
    <property type="match status" value="1"/>
</dbReference>
<keyword evidence="4" id="KW-0677">Repeat</keyword>
<feature type="region of interest" description="Disordered" evidence="6">
    <location>
        <begin position="1"/>
        <end position="40"/>
    </location>
</feature>
<evidence type="ECO:0000256" key="5">
    <source>
        <dbReference type="ARBA" id="ARBA00023136"/>
    </source>
</evidence>
<feature type="transmembrane region" description="Helical" evidence="7">
    <location>
        <begin position="572"/>
        <end position="596"/>
    </location>
</feature>
<dbReference type="EMBL" id="JBFOLJ010000009">
    <property type="protein sequence ID" value="KAL2508138.1"/>
    <property type="molecule type" value="Genomic_DNA"/>
</dbReference>
<dbReference type="PANTHER" id="PTHR48010">
    <property type="entry name" value="OS05G0588300 PROTEIN"/>
    <property type="match status" value="1"/>
</dbReference>
<proteinExistence type="predicted"/>
<organism evidence="8 9">
    <name type="scientific">Forsythia ovata</name>
    <dbReference type="NCBI Taxonomy" id="205694"/>
    <lineage>
        <taxon>Eukaryota</taxon>
        <taxon>Viridiplantae</taxon>
        <taxon>Streptophyta</taxon>
        <taxon>Embryophyta</taxon>
        <taxon>Tracheophyta</taxon>
        <taxon>Spermatophyta</taxon>
        <taxon>Magnoliopsida</taxon>
        <taxon>eudicotyledons</taxon>
        <taxon>Gunneridae</taxon>
        <taxon>Pentapetalae</taxon>
        <taxon>asterids</taxon>
        <taxon>lamiids</taxon>
        <taxon>Lamiales</taxon>
        <taxon>Oleaceae</taxon>
        <taxon>Forsythieae</taxon>
        <taxon>Forsythia</taxon>
    </lineage>
</organism>
<evidence type="ECO:0000313" key="8">
    <source>
        <dbReference type="EMBL" id="KAL2508138.1"/>
    </source>
</evidence>
<feature type="compositionally biased region" description="Polar residues" evidence="6">
    <location>
        <begin position="109"/>
        <end position="127"/>
    </location>
</feature>
<feature type="region of interest" description="Disordered" evidence="6">
    <location>
        <begin position="60"/>
        <end position="167"/>
    </location>
</feature>
<evidence type="ECO:0000256" key="6">
    <source>
        <dbReference type="SAM" id="MobiDB-lite"/>
    </source>
</evidence>
<evidence type="ECO:0000256" key="2">
    <source>
        <dbReference type="ARBA" id="ARBA00022614"/>
    </source>
</evidence>
<comment type="caution">
    <text evidence="8">The sequence shown here is derived from an EMBL/GenBank/DDBJ whole genome shotgun (WGS) entry which is preliminary data.</text>
</comment>
<keyword evidence="5 7" id="KW-0472">Membrane</keyword>
<feature type="compositionally biased region" description="Basic residues" evidence="6">
    <location>
        <begin position="1"/>
        <end position="11"/>
    </location>
</feature>
<evidence type="ECO:0000313" key="9">
    <source>
        <dbReference type="Proteomes" id="UP001604277"/>
    </source>
</evidence>
<dbReference type="SUPFAM" id="SSF52058">
    <property type="entry name" value="L domain-like"/>
    <property type="match status" value="1"/>
</dbReference>
<gene>
    <name evidence="8" type="ORF">Fot_31785</name>
</gene>
<keyword evidence="2" id="KW-0433">Leucine-rich repeat</keyword>
<dbReference type="GO" id="GO:0016020">
    <property type="term" value="C:membrane"/>
    <property type="evidence" value="ECO:0007669"/>
    <property type="project" value="UniProtKB-SubCell"/>
</dbReference>
<evidence type="ECO:0000256" key="4">
    <source>
        <dbReference type="ARBA" id="ARBA00022737"/>
    </source>
</evidence>
<keyword evidence="7" id="KW-0812">Transmembrane</keyword>
<keyword evidence="7" id="KW-1133">Transmembrane helix</keyword>
<reference evidence="9" key="1">
    <citation type="submission" date="2024-07" db="EMBL/GenBank/DDBJ databases">
        <title>Two chromosome-level genome assemblies of Korean endemic species Abeliophyllum distichum and Forsythia ovata (Oleaceae).</title>
        <authorList>
            <person name="Jang H."/>
        </authorList>
    </citation>
    <scope>NUCLEOTIDE SEQUENCE [LARGE SCALE GENOMIC DNA]</scope>
</reference>
<keyword evidence="8" id="KW-0808">Transferase</keyword>
<comment type="subcellular location">
    <subcellularLocation>
        <location evidence="1">Membrane</location>
    </subcellularLocation>
</comment>
<dbReference type="InterPro" id="IPR050994">
    <property type="entry name" value="At_inactive_RLKs"/>
</dbReference>
<feature type="compositionally biased region" description="Polar residues" evidence="6">
    <location>
        <begin position="24"/>
        <end position="40"/>
    </location>
</feature>
<dbReference type="Gene3D" id="3.80.10.10">
    <property type="entry name" value="Ribonuclease Inhibitor"/>
    <property type="match status" value="1"/>
</dbReference>
<keyword evidence="3" id="KW-0732">Signal</keyword>
<accession>A0ABD1T5X3</accession>
<feature type="compositionally biased region" description="Polar residues" evidence="6">
    <location>
        <begin position="72"/>
        <end position="93"/>
    </location>
</feature>
<protein>
    <submittedName>
        <fullName evidence="8">Protein kinase domain-containing protein</fullName>
    </submittedName>
</protein>
<keyword evidence="8" id="KW-0418">Kinase</keyword>